<dbReference type="OrthoDB" id="2869857at2"/>
<keyword evidence="3" id="KW-1185">Reference proteome</keyword>
<gene>
    <name evidence="2" type="ORF">CWR48_10565</name>
</gene>
<proteinExistence type="predicted"/>
<dbReference type="EMBL" id="PIOC01000016">
    <property type="protein sequence ID" value="RDW18752.1"/>
    <property type="molecule type" value="Genomic_DNA"/>
</dbReference>
<dbReference type="Pfam" id="PF22116">
    <property type="entry name" value="DUF6944"/>
    <property type="match status" value="1"/>
</dbReference>
<feature type="transmembrane region" description="Helical" evidence="1">
    <location>
        <begin position="106"/>
        <end position="126"/>
    </location>
</feature>
<name>A0A3D8PSR1_9BACI</name>
<dbReference type="RefSeq" id="WP_115773212.1">
    <property type="nucleotide sequence ID" value="NZ_PIOC01000016.1"/>
</dbReference>
<keyword evidence="1" id="KW-1133">Transmembrane helix</keyword>
<keyword evidence="1" id="KW-0812">Transmembrane</keyword>
<feature type="transmembrane region" description="Helical" evidence="1">
    <location>
        <begin position="138"/>
        <end position="159"/>
    </location>
</feature>
<evidence type="ECO:0000313" key="3">
    <source>
        <dbReference type="Proteomes" id="UP000257143"/>
    </source>
</evidence>
<dbReference type="InterPro" id="IPR054224">
    <property type="entry name" value="DUF6944"/>
</dbReference>
<sequence length="193" mass="20123">MVDYGEELQISGIWIIGLGAIVAALGHTEQTLTGTGLGKDFIIKGNVIEAIGNSLQAIGVEKEVQSKGEISEIYTIIGCWLEASGNATTAVGLADERIPEDEGIKLSALGSGVLSLGAAFETLGAVYSKDSLSRSLEIVGNSFIALGALLESIGSVFTLNTKKDIGEKLSLVGSWTQVLGGIILIYAFTFLDN</sequence>
<accession>A0A3D8PSR1</accession>
<keyword evidence="1" id="KW-0472">Membrane</keyword>
<feature type="transmembrane region" description="Helical" evidence="1">
    <location>
        <begin position="171"/>
        <end position="191"/>
    </location>
</feature>
<evidence type="ECO:0000313" key="2">
    <source>
        <dbReference type="EMBL" id="RDW18752.1"/>
    </source>
</evidence>
<evidence type="ECO:0000256" key="1">
    <source>
        <dbReference type="SAM" id="Phobius"/>
    </source>
</evidence>
<organism evidence="2 3">
    <name type="scientific">Oceanobacillus arenosus</name>
    <dbReference type="NCBI Taxonomy" id="1229153"/>
    <lineage>
        <taxon>Bacteria</taxon>
        <taxon>Bacillati</taxon>
        <taxon>Bacillota</taxon>
        <taxon>Bacilli</taxon>
        <taxon>Bacillales</taxon>
        <taxon>Bacillaceae</taxon>
        <taxon>Oceanobacillus</taxon>
    </lineage>
</organism>
<dbReference type="AlphaFoldDB" id="A0A3D8PSR1"/>
<comment type="caution">
    <text evidence="2">The sequence shown here is derived from an EMBL/GenBank/DDBJ whole genome shotgun (WGS) entry which is preliminary data.</text>
</comment>
<dbReference type="Proteomes" id="UP000257143">
    <property type="component" value="Unassembled WGS sequence"/>
</dbReference>
<reference evidence="3" key="1">
    <citation type="submission" date="2017-11" db="EMBL/GenBank/DDBJ databases">
        <authorList>
            <person name="Zhu W."/>
        </authorList>
    </citation>
    <scope>NUCLEOTIDE SEQUENCE [LARGE SCALE GENOMIC DNA]</scope>
    <source>
        <strain evidence="3">CAU 1183</strain>
    </source>
</reference>
<protein>
    <submittedName>
        <fullName evidence="2">Uncharacterized protein</fullName>
    </submittedName>
</protein>